<accession>A0ABD0J1X0</accession>
<protein>
    <submittedName>
        <fullName evidence="2">Uncharacterized protein</fullName>
    </submittedName>
</protein>
<comment type="caution">
    <text evidence="2">The sequence shown here is derived from an EMBL/GenBank/DDBJ whole genome shotgun (WGS) entry which is preliminary data.</text>
</comment>
<gene>
    <name evidence="2" type="ORF">BaRGS_00040131</name>
</gene>
<sequence length="127" mass="14223">MTISKPKPCLPVQPTSRRTVACSRPGPRHTGLACEGNASRRLYSPADIATTLITFTARSAIIRPTTSPITQPPALCHKRYYMRDLGSLVSPGSLTSNILRHHAMVTPRTKDPTRNVVSAWTWSRWWW</sequence>
<evidence type="ECO:0000256" key="1">
    <source>
        <dbReference type="SAM" id="MobiDB-lite"/>
    </source>
</evidence>
<name>A0ABD0J1X0_9CAEN</name>
<proteinExistence type="predicted"/>
<keyword evidence="3" id="KW-1185">Reference proteome</keyword>
<dbReference type="EMBL" id="JACVVK020000763">
    <property type="protein sequence ID" value="KAK7448173.1"/>
    <property type="molecule type" value="Genomic_DNA"/>
</dbReference>
<dbReference type="Proteomes" id="UP001519460">
    <property type="component" value="Unassembled WGS sequence"/>
</dbReference>
<evidence type="ECO:0000313" key="2">
    <source>
        <dbReference type="EMBL" id="KAK7448173.1"/>
    </source>
</evidence>
<feature type="region of interest" description="Disordered" evidence="1">
    <location>
        <begin position="1"/>
        <end position="28"/>
    </location>
</feature>
<dbReference type="AlphaFoldDB" id="A0ABD0J1X0"/>
<evidence type="ECO:0000313" key="3">
    <source>
        <dbReference type="Proteomes" id="UP001519460"/>
    </source>
</evidence>
<reference evidence="2 3" key="1">
    <citation type="journal article" date="2023" name="Sci. Data">
        <title>Genome assembly of the Korean intertidal mud-creeper Batillaria attramentaria.</title>
        <authorList>
            <person name="Patra A.K."/>
            <person name="Ho P.T."/>
            <person name="Jun S."/>
            <person name="Lee S.J."/>
            <person name="Kim Y."/>
            <person name="Won Y.J."/>
        </authorList>
    </citation>
    <scope>NUCLEOTIDE SEQUENCE [LARGE SCALE GENOMIC DNA]</scope>
    <source>
        <strain evidence="2">Wonlab-2016</strain>
    </source>
</reference>
<organism evidence="2 3">
    <name type="scientific">Batillaria attramentaria</name>
    <dbReference type="NCBI Taxonomy" id="370345"/>
    <lineage>
        <taxon>Eukaryota</taxon>
        <taxon>Metazoa</taxon>
        <taxon>Spiralia</taxon>
        <taxon>Lophotrochozoa</taxon>
        <taxon>Mollusca</taxon>
        <taxon>Gastropoda</taxon>
        <taxon>Caenogastropoda</taxon>
        <taxon>Sorbeoconcha</taxon>
        <taxon>Cerithioidea</taxon>
        <taxon>Batillariidae</taxon>
        <taxon>Batillaria</taxon>
    </lineage>
</organism>